<sequence length="286" mass="32539">MVKRSVQQNWSELPKELLQLIFKRLALIIDTVRVRAVCHSWNLAMTSCPVPGAEMTSNFHHAALNGRLSADSSCLRTLVATKIAVIVMNWDHREGLRISFYKPGDGNTWTVNSTGRLENNLFEDIVCINGKLFGLTSSGTLPVWDFSNVPAKVPIPTKVVDVAKFQCDSHQGIDSFGRIPLSTFYAVEFYVFKLDYSEKKWVRTQTLPAGRAILINELIRGSNMCVSIQDFPELEENSIYFIDNDCLGVYNLKQNKILDLNLKNGILNDIVQLWWSWNHMLMLKRV</sequence>
<organism evidence="2 3">
    <name type="scientific">Rhamnella rubrinervis</name>
    <dbReference type="NCBI Taxonomy" id="2594499"/>
    <lineage>
        <taxon>Eukaryota</taxon>
        <taxon>Viridiplantae</taxon>
        <taxon>Streptophyta</taxon>
        <taxon>Embryophyta</taxon>
        <taxon>Tracheophyta</taxon>
        <taxon>Spermatophyta</taxon>
        <taxon>Magnoliopsida</taxon>
        <taxon>eudicotyledons</taxon>
        <taxon>Gunneridae</taxon>
        <taxon>Pentapetalae</taxon>
        <taxon>rosids</taxon>
        <taxon>fabids</taxon>
        <taxon>Rosales</taxon>
        <taxon>Rhamnaceae</taxon>
        <taxon>rhamnoid group</taxon>
        <taxon>Rhamneae</taxon>
        <taxon>Rhamnella</taxon>
    </lineage>
</organism>
<dbReference type="InterPro" id="IPR005174">
    <property type="entry name" value="KIB1-4_b-propeller"/>
</dbReference>
<dbReference type="PANTHER" id="PTHR44259">
    <property type="entry name" value="OS07G0183000 PROTEIN-RELATED"/>
    <property type="match status" value="1"/>
</dbReference>
<keyword evidence="3" id="KW-1185">Reference proteome</keyword>
<dbReference type="InterPro" id="IPR001810">
    <property type="entry name" value="F-box_dom"/>
</dbReference>
<evidence type="ECO:0000313" key="3">
    <source>
        <dbReference type="Proteomes" id="UP000796880"/>
    </source>
</evidence>
<dbReference type="OrthoDB" id="642536at2759"/>
<accession>A0A8K0HRY7</accession>
<protein>
    <recommendedName>
        <fullName evidence="1">F-box domain-containing protein</fullName>
    </recommendedName>
</protein>
<reference evidence="2" key="1">
    <citation type="submission" date="2020-03" db="EMBL/GenBank/DDBJ databases">
        <title>A high-quality chromosome-level genome assembly of a woody plant with both climbing and erect habits, Rhamnella rubrinervis.</title>
        <authorList>
            <person name="Lu Z."/>
            <person name="Yang Y."/>
            <person name="Zhu X."/>
            <person name="Sun Y."/>
        </authorList>
    </citation>
    <scope>NUCLEOTIDE SEQUENCE</scope>
    <source>
        <strain evidence="2">BYM</strain>
        <tissue evidence="2">Leaf</tissue>
    </source>
</reference>
<evidence type="ECO:0000259" key="1">
    <source>
        <dbReference type="SMART" id="SM00256"/>
    </source>
</evidence>
<dbReference type="SMART" id="SM00256">
    <property type="entry name" value="FBOX"/>
    <property type="match status" value="1"/>
</dbReference>
<dbReference type="AlphaFoldDB" id="A0A8K0HRY7"/>
<evidence type="ECO:0000313" key="2">
    <source>
        <dbReference type="EMBL" id="KAF3457585.1"/>
    </source>
</evidence>
<dbReference type="InterPro" id="IPR036047">
    <property type="entry name" value="F-box-like_dom_sf"/>
</dbReference>
<dbReference type="Gene3D" id="1.20.1280.50">
    <property type="match status" value="1"/>
</dbReference>
<name>A0A8K0HRY7_9ROSA</name>
<dbReference type="Proteomes" id="UP000796880">
    <property type="component" value="Unassembled WGS sequence"/>
</dbReference>
<dbReference type="Pfam" id="PF12937">
    <property type="entry name" value="F-box-like"/>
    <property type="match status" value="1"/>
</dbReference>
<dbReference type="Pfam" id="PF03478">
    <property type="entry name" value="Beta-prop_KIB1-4"/>
    <property type="match status" value="1"/>
</dbReference>
<comment type="caution">
    <text evidence="2">The sequence shown here is derived from an EMBL/GenBank/DDBJ whole genome shotgun (WGS) entry which is preliminary data.</text>
</comment>
<dbReference type="PANTHER" id="PTHR44259:SF15">
    <property type="entry name" value="F-BOX PROTEIN KIB2-RELATED"/>
    <property type="match status" value="1"/>
</dbReference>
<dbReference type="InterPro" id="IPR050942">
    <property type="entry name" value="F-box_BR-signaling"/>
</dbReference>
<dbReference type="EMBL" id="VOIH02000001">
    <property type="protein sequence ID" value="KAF3457585.1"/>
    <property type="molecule type" value="Genomic_DNA"/>
</dbReference>
<gene>
    <name evidence="2" type="ORF">FNV43_RR02243</name>
</gene>
<feature type="domain" description="F-box" evidence="1">
    <location>
        <begin position="13"/>
        <end position="55"/>
    </location>
</feature>
<dbReference type="SUPFAM" id="SSF81383">
    <property type="entry name" value="F-box domain"/>
    <property type="match status" value="1"/>
</dbReference>
<proteinExistence type="predicted"/>